<evidence type="ECO:0000313" key="3">
    <source>
        <dbReference type="Proteomes" id="UP000677803"/>
    </source>
</evidence>
<feature type="compositionally biased region" description="Low complexity" evidence="1">
    <location>
        <begin position="127"/>
        <end position="137"/>
    </location>
</feature>
<evidence type="ECO:0000313" key="2">
    <source>
        <dbReference type="EMBL" id="CAG5993073.1"/>
    </source>
</evidence>
<proteinExistence type="predicted"/>
<reference evidence="2" key="1">
    <citation type="submission" date="2021-05" db="EMBL/GenBank/DDBJ databases">
        <authorList>
            <person name="Tigano A."/>
        </authorList>
    </citation>
    <scope>NUCLEOTIDE SEQUENCE</scope>
</reference>
<feature type="compositionally biased region" description="Low complexity" evidence="1">
    <location>
        <begin position="183"/>
        <end position="193"/>
    </location>
</feature>
<dbReference type="AlphaFoldDB" id="A0A8S4BIM6"/>
<gene>
    <name evidence="2" type="ORF">MMEN_LOCUS17760</name>
</gene>
<sequence length="389" mass="41689">MAAGPSWPDLLGHQALCGSWPRGRVDLAPWGLLPSMDHRRGAKAKLAWPLGASGPLGLGPVGPVINPPMAIYSEYFTEPNKVAIVGKSSLAAVTRRAPLCHNMGTWTMEEHPDADIVQQSVIMTAPEPTASASTPSPFSRKVSSPTPEYFSGEVGSCGAQHLQQPATPFPSLHHPGTQPATISLPSDSSSSRSPKPDPFCLDLDLPSPPQLALLQHHMPFTPDLIRRKLTRLHTGKAAGPDGVFPRVLKACAAQLCGVLSLVFSLSLHLKRVPVLWKTSCFVPVPKTPRPNGSQDYRPVAYKADTSPLVAPLASPLICQLRTARKGRRFGLTLPSHTPTVSPLRYSKGEPKKKRLKASRISLCPAAPSAAKRISTNSFQVDSSKVCVLI</sequence>
<organism evidence="2 3">
    <name type="scientific">Menidia menidia</name>
    <name type="common">Atlantic silverside</name>
    <dbReference type="NCBI Taxonomy" id="238744"/>
    <lineage>
        <taxon>Eukaryota</taxon>
        <taxon>Metazoa</taxon>
        <taxon>Chordata</taxon>
        <taxon>Craniata</taxon>
        <taxon>Vertebrata</taxon>
        <taxon>Euteleostomi</taxon>
        <taxon>Actinopterygii</taxon>
        <taxon>Neopterygii</taxon>
        <taxon>Teleostei</taxon>
        <taxon>Neoteleostei</taxon>
        <taxon>Acanthomorphata</taxon>
        <taxon>Ovalentaria</taxon>
        <taxon>Atherinomorphae</taxon>
        <taxon>Atheriniformes</taxon>
        <taxon>Atherinopsidae</taxon>
        <taxon>Menidiinae</taxon>
        <taxon>Menidia</taxon>
    </lineage>
</organism>
<name>A0A8S4BIM6_9TELE</name>
<accession>A0A8S4BIM6</accession>
<comment type="caution">
    <text evidence="2">The sequence shown here is derived from an EMBL/GenBank/DDBJ whole genome shotgun (WGS) entry which is preliminary data.</text>
</comment>
<dbReference type="PANTHER" id="PTHR47510:SF3">
    <property type="entry name" value="ENDO_EXONUCLEASE_PHOSPHATASE DOMAIN-CONTAINING PROTEIN"/>
    <property type="match status" value="1"/>
</dbReference>
<dbReference type="EMBL" id="CAJRST010036666">
    <property type="protein sequence ID" value="CAG5993073.1"/>
    <property type="molecule type" value="Genomic_DNA"/>
</dbReference>
<dbReference type="OrthoDB" id="411173at2759"/>
<dbReference type="Proteomes" id="UP000677803">
    <property type="component" value="Unassembled WGS sequence"/>
</dbReference>
<keyword evidence="3" id="KW-1185">Reference proteome</keyword>
<evidence type="ECO:0000256" key="1">
    <source>
        <dbReference type="SAM" id="MobiDB-lite"/>
    </source>
</evidence>
<dbReference type="PANTHER" id="PTHR47510">
    <property type="entry name" value="REVERSE TRANSCRIPTASE DOMAIN-CONTAINING PROTEIN"/>
    <property type="match status" value="1"/>
</dbReference>
<protein>
    <submittedName>
        <fullName evidence="2">(Atlantic silverside) hypothetical protein</fullName>
    </submittedName>
</protein>
<feature type="region of interest" description="Disordered" evidence="1">
    <location>
        <begin position="127"/>
        <end position="201"/>
    </location>
</feature>